<evidence type="ECO:0000259" key="3">
    <source>
        <dbReference type="PROSITE" id="PS50977"/>
    </source>
</evidence>
<feature type="domain" description="HTH tetR-type" evidence="3">
    <location>
        <begin position="6"/>
        <end position="65"/>
    </location>
</feature>
<dbReference type="PANTHER" id="PTHR30055">
    <property type="entry name" value="HTH-TYPE TRANSCRIPTIONAL REGULATOR RUTR"/>
    <property type="match status" value="1"/>
</dbReference>
<dbReference type="Gene3D" id="1.10.357.10">
    <property type="entry name" value="Tetracycline Repressor, domain 2"/>
    <property type="match status" value="1"/>
</dbReference>
<accession>A0A2P9HHM4</accession>
<dbReference type="GO" id="GO:0003700">
    <property type="term" value="F:DNA-binding transcription factor activity"/>
    <property type="evidence" value="ECO:0007669"/>
    <property type="project" value="TreeGrafter"/>
</dbReference>
<organism evidence="4 5">
    <name type="scientific">Ochrobactrum soli</name>
    <dbReference type="NCBI Taxonomy" id="2448455"/>
    <lineage>
        <taxon>Bacteria</taxon>
        <taxon>Pseudomonadati</taxon>
        <taxon>Pseudomonadota</taxon>
        <taxon>Alphaproteobacteria</taxon>
        <taxon>Hyphomicrobiales</taxon>
        <taxon>Brucellaceae</taxon>
        <taxon>Brucella/Ochrobactrum group</taxon>
        <taxon>Ochrobactrum</taxon>
    </lineage>
</organism>
<evidence type="ECO:0000313" key="5">
    <source>
        <dbReference type="Proteomes" id="UP000246073"/>
    </source>
</evidence>
<dbReference type="AlphaFoldDB" id="A0A2P9HHM4"/>
<name>A0A2P9HHM4_9HYPH</name>
<evidence type="ECO:0000313" key="4">
    <source>
        <dbReference type="EMBL" id="SPL63280.1"/>
    </source>
</evidence>
<dbReference type="SUPFAM" id="SSF46689">
    <property type="entry name" value="Homeodomain-like"/>
    <property type="match status" value="1"/>
</dbReference>
<proteinExistence type="predicted"/>
<dbReference type="InterPro" id="IPR039536">
    <property type="entry name" value="TetR_C_Proteobacteria"/>
</dbReference>
<keyword evidence="1 2" id="KW-0238">DNA-binding</keyword>
<evidence type="ECO:0000256" key="2">
    <source>
        <dbReference type="PROSITE-ProRule" id="PRU00335"/>
    </source>
</evidence>
<dbReference type="Proteomes" id="UP000246073">
    <property type="component" value="Unassembled WGS sequence"/>
</dbReference>
<dbReference type="GO" id="GO:0000976">
    <property type="term" value="F:transcription cis-regulatory region binding"/>
    <property type="evidence" value="ECO:0007669"/>
    <property type="project" value="TreeGrafter"/>
</dbReference>
<evidence type="ECO:0000256" key="1">
    <source>
        <dbReference type="ARBA" id="ARBA00023125"/>
    </source>
</evidence>
<feature type="DNA-binding region" description="H-T-H motif" evidence="2">
    <location>
        <begin position="28"/>
        <end position="47"/>
    </location>
</feature>
<dbReference type="PRINTS" id="PR00455">
    <property type="entry name" value="HTHTETR"/>
</dbReference>
<dbReference type="InterPro" id="IPR009057">
    <property type="entry name" value="Homeodomain-like_sf"/>
</dbReference>
<protein>
    <submittedName>
        <fullName evidence="4">Transcriptional regulator, TetR family</fullName>
    </submittedName>
</protein>
<sequence length="199" mass="22305">MDRKLNVSTETVLNATRKMLSQHGSAVSLELVAAEAGLTRQTLYNRFGSKQTLLRAAFDDLRQQIHARLDNAPWDAEPEVLLPVIARIVADSFLDLAMAKLLRAMIQAVEDIPEISVSLRSDQTGQVLKKMIEYLEAKTRTGEFHVKDPETQVMLFLGSISGFLFPRLLLGTVDPDEQVNQKLIDASIASFLRIWRNAE</sequence>
<dbReference type="EMBL" id="OOFM01000004">
    <property type="protein sequence ID" value="SPL63280.1"/>
    <property type="molecule type" value="Genomic_DNA"/>
</dbReference>
<reference evidence="5" key="1">
    <citation type="submission" date="2017-12" db="EMBL/GenBank/DDBJ databases">
        <authorList>
            <person name="Diaz M."/>
        </authorList>
    </citation>
    <scope>NUCLEOTIDE SEQUENCE [LARGE SCALE GENOMIC DNA]</scope>
    <source>
        <strain evidence="5">FI11154</strain>
    </source>
</reference>
<dbReference type="InterPro" id="IPR050109">
    <property type="entry name" value="HTH-type_TetR-like_transc_reg"/>
</dbReference>
<dbReference type="Pfam" id="PF00440">
    <property type="entry name" value="TetR_N"/>
    <property type="match status" value="1"/>
</dbReference>
<dbReference type="Pfam" id="PF14246">
    <property type="entry name" value="TetR_C_7"/>
    <property type="match status" value="1"/>
</dbReference>
<dbReference type="InterPro" id="IPR001647">
    <property type="entry name" value="HTH_TetR"/>
</dbReference>
<gene>
    <name evidence="4" type="ORF">OHAE_3212</name>
</gene>
<dbReference type="RefSeq" id="WP_109367241.1">
    <property type="nucleotide sequence ID" value="NZ_OOFM01000004.1"/>
</dbReference>
<dbReference type="PANTHER" id="PTHR30055:SF146">
    <property type="entry name" value="HTH-TYPE TRANSCRIPTIONAL DUAL REGULATOR CECR"/>
    <property type="match status" value="1"/>
</dbReference>
<dbReference type="PROSITE" id="PS50977">
    <property type="entry name" value="HTH_TETR_2"/>
    <property type="match status" value="1"/>
</dbReference>